<organism evidence="2 3">
    <name type="scientific">Polaribacter pacificus</name>
    <dbReference type="NCBI Taxonomy" id="1775173"/>
    <lineage>
        <taxon>Bacteria</taxon>
        <taxon>Pseudomonadati</taxon>
        <taxon>Bacteroidota</taxon>
        <taxon>Flavobacteriia</taxon>
        <taxon>Flavobacteriales</taxon>
        <taxon>Flavobacteriaceae</taxon>
    </lineage>
</organism>
<dbReference type="SUPFAM" id="SSF56281">
    <property type="entry name" value="Metallo-hydrolase/oxidoreductase"/>
    <property type="match status" value="1"/>
</dbReference>
<comment type="caution">
    <text evidence="2">The sequence shown here is derived from an EMBL/GenBank/DDBJ whole genome shotgun (WGS) entry which is preliminary data.</text>
</comment>
<dbReference type="Gene3D" id="3.60.15.10">
    <property type="entry name" value="Ribonuclease Z/Hydroxyacylglutathione hydrolase-like"/>
    <property type="match status" value="1"/>
</dbReference>
<accession>A0A917I299</accession>
<dbReference type="RefSeq" id="WP_188599441.1">
    <property type="nucleotide sequence ID" value="NZ_BMJW01000003.1"/>
</dbReference>
<reference evidence="2" key="1">
    <citation type="journal article" date="2014" name="Int. J. Syst. Evol. Microbiol.">
        <title>Complete genome sequence of Corynebacterium casei LMG S-19264T (=DSM 44701T), isolated from a smear-ripened cheese.</title>
        <authorList>
            <consortium name="US DOE Joint Genome Institute (JGI-PGF)"/>
            <person name="Walter F."/>
            <person name="Albersmeier A."/>
            <person name="Kalinowski J."/>
            <person name="Ruckert C."/>
        </authorList>
    </citation>
    <scope>NUCLEOTIDE SEQUENCE</scope>
    <source>
        <strain evidence="2">CGMCC 1.15763</strain>
    </source>
</reference>
<dbReference type="AlphaFoldDB" id="A0A917I299"/>
<dbReference type="PANTHER" id="PTHR42663">
    <property type="entry name" value="HYDROLASE C777.06C-RELATED-RELATED"/>
    <property type="match status" value="1"/>
</dbReference>
<evidence type="ECO:0000313" key="2">
    <source>
        <dbReference type="EMBL" id="GGH03051.1"/>
    </source>
</evidence>
<dbReference type="SMART" id="SM00849">
    <property type="entry name" value="Lactamase_B"/>
    <property type="match status" value="1"/>
</dbReference>
<dbReference type="Pfam" id="PF12706">
    <property type="entry name" value="Lactamase_B_2"/>
    <property type="match status" value="1"/>
</dbReference>
<evidence type="ECO:0000313" key="3">
    <source>
        <dbReference type="Proteomes" id="UP000633278"/>
    </source>
</evidence>
<dbReference type="CDD" id="cd16279">
    <property type="entry name" value="metallo-hydrolase-like_MBL-fold"/>
    <property type="match status" value="1"/>
</dbReference>
<gene>
    <name evidence="2" type="primary">phnP</name>
    <name evidence="2" type="ORF">GCM10011416_22400</name>
</gene>
<name>A0A917I299_9FLAO</name>
<keyword evidence="3" id="KW-1185">Reference proteome</keyword>
<feature type="domain" description="Metallo-beta-lactamase" evidence="1">
    <location>
        <begin position="34"/>
        <end position="223"/>
    </location>
</feature>
<dbReference type="EMBL" id="BMJW01000003">
    <property type="protein sequence ID" value="GGH03051.1"/>
    <property type="molecule type" value="Genomic_DNA"/>
</dbReference>
<protein>
    <submittedName>
        <fullName evidence="2">MBL fold metallo-hydrolase</fullName>
    </submittedName>
</protein>
<proteinExistence type="predicted"/>
<evidence type="ECO:0000259" key="1">
    <source>
        <dbReference type="SMART" id="SM00849"/>
    </source>
</evidence>
<sequence length="253" mass="28908">MKITFLGTGTSQGVPMIASNHPVCLSKDSKDKRLRSSVLVSWDDNVFVVDCGPDFRQQMLREHVQHINGVLFTHEHADHTAGFDDLRPFSYQLGEVPVFLNERTFKSLEQRFSYVFDVKDRYPGAPKVAVNIVDKDPFDLNGLTVVPIEVLHGRLPVTCYRFQDFAYLTDVKHVSKEEKQKLKGLKVLVINALRIEEHPTHFNLQEALDFVSELAPEVAYFTHISHKLGFHAEVERTLPKNVHLAYDGLRIEV</sequence>
<reference evidence="2" key="2">
    <citation type="submission" date="2020-09" db="EMBL/GenBank/DDBJ databases">
        <authorList>
            <person name="Sun Q."/>
            <person name="Zhou Y."/>
        </authorList>
    </citation>
    <scope>NUCLEOTIDE SEQUENCE</scope>
    <source>
        <strain evidence="2">CGMCC 1.15763</strain>
    </source>
</reference>
<dbReference type="InterPro" id="IPR001279">
    <property type="entry name" value="Metallo-B-lactamas"/>
</dbReference>
<dbReference type="PANTHER" id="PTHR42663:SF6">
    <property type="entry name" value="HYDROLASE C777.06C-RELATED"/>
    <property type="match status" value="1"/>
</dbReference>
<dbReference type="InterPro" id="IPR036866">
    <property type="entry name" value="RibonucZ/Hydroxyglut_hydro"/>
</dbReference>
<dbReference type="Proteomes" id="UP000633278">
    <property type="component" value="Unassembled WGS sequence"/>
</dbReference>